<dbReference type="OrthoDB" id="6951663at2"/>
<accession>S9S2C5</accession>
<dbReference type="AlphaFoldDB" id="S9S2C5"/>
<dbReference type="RefSeq" id="WP_021098368.1">
    <property type="nucleotide sequence ID" value="NZ_KE557322.1"/>
</dbReference>
<reference evidence="2 3" key="1">
    <citation type="journal article" date="2013" name="Stand. Genomic Sci.">
        <title>Genome sequence of the reddish-pigmented Rubellimicrobium thermophilum type strain (DSM 16684(T)), a member of the Roseobacter clade.</title>
        <authorList>
            <person name="Fiebig A."/>
            <person name="Riedel T."/>
            <person name="Gronow S."/>
            <person name="Petersen J."/>
            <person name="Klenk H.P."/>
            <person name="Goker M."/>
        </authorList>
    </citation>
    <scope>NUCLEOTIDE SEQUENCE [LARGE SCALE GENOMIC DNA]</scope>
    <source>
        <strain evidence="2 3">DSM 16684</strain>
    </source>
</reference>
<evidence type="ECO:0000256" key="1">
    <source>
        <dbReference type="SAM" id="MobiDB-lite"/>
    </source>
</evidence>
<protein>
    <submittedName>
        <fullName evidence="2">Uncharacterized protein</fullName>
    </submittedName>
</protein>
<organism evidence="2 3">
    <name type="scientific">Rubellimicrobium thermophilum DSM 16684</name>
    <dbReference type="NCBI Taxonomy" id="1123069"/>
    <lineage>
        <taxon>Bacteria</taxon>
        <taxon>Pseudomonadati</taxon>
        <taxon>Pseudomonadota</taxon>
        <taxon>Alphaproteobacteria</taxon>
        <taxon>Rhodobacterales</taxon>
        <taxon>Roseobacteraceae</taxon>
        <taxon>Rubellimicrobium</taxon>
    </lineage>
</organism>
<evidence type="ECO:0000313" key="3">
    <source>
        <dbReference type="Proteomes" id="UP000015346"/>
    </source>
</evidence>
<dbReference type="HOGENOM" id="CLU_2143982_0_0_5"/>
<comment type="caution">
    <text evidence="2">The sequence shown here is derived from an EMBL/GenBank/DDBJ whole genome shotgun (WGS) entry which is preliminary data.</text>
</comment>
<feature type="region of interest" description="Disordered" evidence="1">
    <location>
        <begin position="84"/>
        <end position="112"/>
    </location>
</feature>
<dbReference type="STRING" id="1123069.ruthe_02286"/>
<keyword evidence="3" id="KW-1185">Reference proteome</keyword>
<proteinExistence type="predicted"/>
<sequence length="112" mass="12708">MNHYPSLVQIFGHQVVDRLGRAIRRHEGPCRKLSREMLFDGSTAEAISDQIQNRFQLTLNLDLRYELFARSIALSRLDHAGGQERVRSAGLTAERSARSPSPSGRRVWPAPR</sequence>
<dbReference type="EMBL" id="AOLV01000026">
    <property type="protein sequence ID" value="EPX84380.1"/>
    <property type="molecule type" value="Genomic_DNA"/>
</dbReference>
<dbReference type="Proteomes" id="UP000015346">
    <property type="component" value="Unassembled WGS sequence"/>
</dbReference>
<evidence type="ECO:0000313" key="2">
    <source>
        <dbReference type="EMBL" id="EPX84380.1"/>
    </source>
</evidence>
<name>S9S2C5_9RHOB</name>
<gene>
    <name evidence="2" type="ORF">ruthe_02286</name>
</gene>